<evidence type="ECO:0000259" key="8">
    <source>
        <dbReference type="PROSITE" id="PS50157"/>
    </source>
</evidence>
<dbReference type="InterPro" id="IPR050527">
    <property type="entry name" value="Snail/Krueppel_Znf"/>
</dbReference>
<evidence type="ECO:0000256" key="7">
    <source>
        <dbReference type="SAM" id="MobiDB-lite"/>
    </source>
</evidence>
<reference evidence="9 10" key="1">
    <citation type="submission" date="2021-04" db="EMBL/GenBank/DDBJ databases">
        <authorList>
            <person name="Bliznina A."/>
        </authorList>
    </citation>
    <scope>NUCLEOTIDE SEQUENCE [LARGE SCALE GENOMIC DNA]</scope>
</reference>
<feature type="region of interest" description="Disordered" evidence="7">
    <location>
        <begin position="1"/>
        <end position="64"/>
    </location>
</feature>
<evidence type="ECO:0000256" key="4">
    <source>
        <dbReference type="ARBA" id="ARBA00022833"/>
    </source>
</evidence>
<evidence type="ECO:0000256" key="3">
    <source>
        <dbReference type="ARBA" id="ARBA00022771"/>
    </source>
</evidence>
<feature type="compositionally biased region" description="Basic and acidic residues" evidence="7">
    <location>
        <begin position="1"/>
        <end position="25"/>
    </location>
</feature>
<dbReference type="PROSITE" id="PS00028">
    <property type="entry name" value="ZINC_FINGER_C2H2_1"/>
    <property type="match status" value="1"/>
</dbReference>
<dbReference type="PANTHER" id="PTHR24388">
    <property type="entry name" value="ZINC FINGER PROTEIN"/>
    <property type="match status" value="1"/>
</dbReference>
<dbReference type="InterPro" id="IPR036236">
    <property type="entry name" value="Znf_C2H2_sf"/>
</dbReference>
<sequence>METERRRTLDALKNELHEKTSKSEGVKLSFAIQKPPKRKPSFAPPAIHKRTKKAKISRDDLDPKEKKIEVPEEFKKLAKAVGLPKDHLEFFYEHRESFHWEMKKDNHIYCTGRRGNCKFNTTVKKNCLAEHMISDHNHGEFKCQEENCQFVGFSKGNLKRHKAHFHGMGKVGYRQNRVLQCKYCDYSSSQQKVLDEHQAVHENTLQHCEFCTYTCATMANLKNHLFAHFNIRPFECEICSSTFASQAKLNYHKRAHFNDFSCNHCLETCQSASLLFKHLKKCKVRIEKYHESR</sequence>
<dbReference type="InterPro" id="IPR013087">
    <property type="entry name" value="Znf_C2H2_type"/>
</dbReference>
<name>A0ABN7STF2_OIKDI</name>
<dbReference type="PANTHER" id="PTHR24388:SF53">
    <property type="entry name" value="CHORION TRANSCRIPTION FACTOR CF2-RELATED"/>
    <property type="match status" value="1"/>
</dbReference>
<keyword evidence="10" id="KW-1185">Reference proteome</keyword>
<evidence type="ECO:0000313" key="9">
    <source>
        <dbReference type="EMBL" id="CAG5104762.1"/>
    </source>
</evidence>
<keyword evidence="4" id="KW-0862">Zinc</keyword>
<evidence type="ECO:0000313" key="10">
    <source>
        <dbReference type="Proteomes" id="UP001158576"/>
    </source>
</evidence>
<proteinExistence type="predicted"/>
<dbReference type="Pfam" id="PF00096">
    <property type="entry name" value="zf-C2H2"/>
    <property type="match status" value="1"/>
</dbReference>
<dbReference type="Gene3D" id="3.30.160.60">
    <property type="entry name" value="Classic Zinc Finger"/>
    <property type="match status" value="2"/>
</dbReference>
<keyword evidence="3 6" id="KW-0863">Zinc-finger</keyword>
<protein>
    <submittedName>
        <fullName evidence="9">Oidioi.mRNA.OKI2018_I69.chr1.g1516.t1.cds</fullName>
    </submittedName>
</protein>
<dbReference type="Proteomes" id="UP001158576">
    <property type="component" value="Chromosome 1"/>
</dbReference>
<keyword evidence="5" id="KW-0539">Nucleus</keyword>
<dbReference type="SMART" id="SM00355">
    <property type="entry name" value="ZnF_C2H2"/>
    <property type="match status" value="5"/>
</dbReference>
<dbReference type="PROSITE" id="PS50157">
    <property type="entry name" value="ZINC_FINGER_C2H2_2"/>
    <property type="match status" value="1"/>
</dbReference>
<accession>A0ABN7STF2</accession>
<evidence type="ECO:0000256" key="1">
    <source>
        <dbReference type="ARBA" id="ARBA00022723"/>
    </source>
</evidence>
<organism evidence="9 10">
    <name type="scientific">Oikopleura dioica</name>
    <name type="common">Tunicate</name>
    <dbReference type="NCBI Taxonomy" id="34765"/>
    <lineage>
        <taxon>Eukaryota</taxon>
        <taxon>Metazoa</taxon>
        <taxon>Chordata</taxon>
        <taxon>Tunicata</taxon>
        <taxon>Appendicularia</taxon>
        <taxon>Copelata</taxon>
        <taxon>Oikopleuridae</taxon>
        <taxon>Oikopleura</taxon>
    </lineage>
</organism>
<evidence type="ECO:0000256" key="6">
    <source>
        <dbReference type="PROSITE-ProRule" id="PRU00042"/>
    </source>
</evidence>
<keyword evidence="2" id="KW-0677">Repeat</keyword>
<gene>
    <name evidence="9" type="ORF">OKIOD_LOCUS10281</name>
</gene>
<dbReference type="EMBL" id="OU015566">
    <property type="protein sequence ID" value="CAG5104762.1"/>
    <property type="molecule type" value="Genomic_DNA"/>
</dbReference>
<keyword evidence="1" id="KW-0479">Metal-binding</keyword>
<evidence type="ECO:0000256" key="5">
    <source>
        <dbReference type="ARBA" id="ARBA00023242"/>
    </source>
</evidence>
<evidence type="ECO:0000256" key="2">
    <source>
        <dbReference type="ARBA" id="ARBA00022737"/>
    </source>
</evidence>
<feature type="domain" description="C2H2-type" evidence="8">
    <location>
        <begin position="234"/>
        <end position="261"/>
    </location>
</feature>
<dbReference type="SUPFAM" id="SSF57667">
    <property type="entry name" value="beta-beta-alpha zinc fingers"/>
    <property type="match status" value="1"/>
</dbReference>